<organism evidence="1 2">
    <name type="scientific">Priestia endophytica DSM 13796</name>
    <dbReference type="NCBI Taxonomy" id="1121089"/>
    <lineage>
        <taxon>Bacteria</taxon>
        <taxon>Bacillati</taxon>
        <taxon>Bacillota</taxon>
        <taxon>Bacilli</taxon>
        <taxon>Bacillales</taxon>
        <taxon>Bacillaceae</taxon>
        <taxon>Priestia</taxon>
    </lineage>
</organism>
<dbReference type="Gene3D" id="3.20.20.140">
    <property type="entry name" value="Metal-dependent hydrolases"/>
    <property type="match status" value="1"/>
</dbReference>
<dbReference type="InterPro" id="IPR032466">
    <property type="entry name" value="Metal_Hydrolase"/>
</dbReference>
<dbReference type="InterPro" id="IPR020043">
    <property type="entry name" value="Deacetylase_Atu3266-like"/>
</dbReference>
<evidence type="ECO:0000313" key="1">
    <source>
        <dbReference type="EMBL" id="SFQ88846.1"/>
    </source>
</evidence>
<sequence length="370" mass="41319">MGTWRLHGGLIWQGDTFKENNYLDIEVTNAEDREIHLSESHLLVPGLIDFHCHIWAPGAPVSVTDTEYISSGVVASVDAGTFGYDGWENADRLWQNSPMEIRSWLSVLPEGLTIHPNPNPTKPENISLERLVETASNAGDRLYGFKVRLGQVDAKTDRGLLNIARAAAEKSGLKIMVHLTGSGLSIDEVVEILRPGDVLTHPYHAQRGHVLDEYGKVSTSFKDAVEKGLLLDVGQGSKHFAWKVFQQAALSEGIKPHFISSDIVRNTWKKPPVSDMSYIISRFIAGGLSRDEVFASVLNTTSQFMNLKFDYVNHVLVLQADHSEVQYSDSEGDIITGHIRYNPSIHINHRRVVFTHSTKEDCIRKILKMT</sequence>
<dbReference type="PANTHER" id="PTHR42717:SF1">
    <property type="entry name" value="IMIDAZOLONEPROPIONASE AND RELATED AMIDOHYDROLASES"/>
    <property type="match status" value="1"/>
</dbReference>
<dbReference type="RefSeq" id="WP_061804514.1">
    <property type="nucleotide sequence ID" value="NZ_FOXX01000029.1"/>
</dbReference>
<proteinExistence type="predicted"/>
<accession>A0A1I6C6M9</accession>
<dbReference type="PANTHER" id="PTHR42717">
    <property type="entry name" value="DIHYDROOROTASE-RELATED"/>
    <property type="match status" value="1"/>
</dbReference>
<dbReference type="Proteomes" id="UP000182762">
    <property type="component" value="Unassembled WGS sequence"/>
</dbReference>
<dbReference type="SUPFAM" id="SSF51556">
    <property type="entry name" value="Metallo-dependent hydrolases"/>
    <property type="match status" value="1"/>
</dbReference>
<comment type="caution">
    <text evidence="1">The sequence shown here is derived from an EMBL/GenBank/DDBJ whole genome shotgun (WGS) entry which is preliminary data.</text>
</comment>
<name>A0A1I6C6M9_9BACI</name>
<gene>
    <name evidence="1" type="ORF">SAMN02745910_05139</name>
</gene>
<reference evidence="1 2" key="1">
    <citation type="submission" date="2016-10" db="EMBL/GenBank/DDBJ databases">
        <authorList>
            <person name="Varghese N."/>
            <person name="Submissions S."/>
        </authorList>
    </citation>
    <scope>NUCLEOTIDE SEQUENCE [LARGE SCALE GENOMIC DNA]</scope>
    <source>
        <strain evidence="1 2">DSM 13796</strain>
    </source>
</reference>
<evidence type="ECO:0000313" key="2">
    <source>
        <dbReference type="Proteomes" id="UP000182762"/>
    </source>
</evidence>
<dbReference type="GeneID" id="93713645"/>
<keyword evidence="2" id="KW-1185">Reference proteome</keyword>
<protein>
    <submittedName>
        <fullName evidence="1">Predicted amidohydrolase</fullName>
    </submittedName>
</protein>
<dbReference type="EMBL" id="FOXX01000029">
    <property type="protein sequence ID" value="SFQ88846.1"/>
    <property type="molecule type" value="Genomic_DNA"/>
</dbReference>